<protein>
    <submittedName>
        <fullName evidence="9">TEA/ATTS domain family-domain-containing protein</fullName>
    </submittedName>
</protein>
<reference evidence="9" key="1">
    <citation type="submission" date="2019-10" db="EMBL/GenBank/DDBJ databases">
        <authorList>
            <consortium name="DOE Joint Genome Institute"/>
            <person name="Kuo A."/>
            <person name="Miyauchi S."/>
            <person name="Kiss E."/>
            <person name="Drula E."/>
            <person name="Kohler A."/>
            <person name="Sanchez-Garcia M."/>
            <person name="Andreopoulos B."/>
            <person name="Barry K.W."/>
            <person name="Bonito G."/>
            <person name="Buee M."/>
            <person name="Carver A."/>
            <person name="Chen C."/>
            <person name="Cichocki N."/>
            <person name="Clum A."/>
            <person name="Culley D."/>
            <person name="Crous P.W."/>
            <person name="Fauchery L."/>
            <person name="Girlanda M."/>
            <person name="Hayes R."/>
            <person name="Keri Z."/>
            <person name="LaButti K."/>
            <person name="Lipzen A."/>
            <person name="Lombard V."/>
            <person name="Magnuson J."/>
            <person name="Maillard F."/>
            <person name="Morin E."/>
            <person name="Murat C."/>
            <person name="Nolan M."/>
            <person name="Ohm R."/>
            <person name="Pangilinan J."/>
            <person name="Pereira M."/>
            <person name="Perotto S."/>
            <person name="Peter M."/>
            <person name="Riley R."/>
            <person name="Sitrit Y."/>
            <person name="Stielow B."/>
            <person name="Szollosi G."/>
            <person name="Zifcakova L."/>
            <person name="Stursova M."/>
            <person name="Spatafora J.W."/>
            <person name="Tedersoo L."/>
            <person name="Vaario L.-M."/>
            <person name="Yamada A."/>
            <person name="Yan M."/>
            <person name="Wang P."/>
            <person name="Xu J."/>
            <person name="Bruns T."/>
            <person name="Baldrian P."/>
            <person name="Vilgalys R."/>
            <person name="Henrissat B."/>
            <person name="Grigoriev I.V."/>
            <person name="Hibbett D."/>
            <person name="Nagy L.G."/>
            <person name="Martin F.M."/>
        </authorList>
    </citation>
    <scope>NUCLEOTIDE SEQUENCE</scope>
    <source>
        <strain evidence="9">Prilba</strain>
    </source>
</reference>
<dbReference type="Proteomes" id="UP000759537">
    <property type="component" value="Unassembled WGS sequence"/>
</dbReference>
<dbReference type="EMBL" id="WHVB01000010">
    <property type="protein sequence ID" value="KAF8479022.1"/>
    <property type="molecule type" value="Genomic_DNA"/>
</dbReference>
<evidence type="ECO:0000256" key="5">
    <source>
        <dbReference type="ARBA" id="ARBA00023242"/>
    </source>
</evidence>
<evidence type="ECO:0000256" key="4">
    <source>
        <dbReference type="ARBA" id="ARBA00023163"/>
    </source>
</evidence>
<feature type="DNA-binding region" description="TEA" evidence="6">
    <location>
        <begin position="27"/>
        <end position="107"/>
    </location>
</feature>
<gene>
    <name evidence="9" type="ORF">DFH94DRAFT_747103</name>
</gene>
<comment type="caution">
    <text evidence="9">The sequence shown here is derived from an EMBL/GenBank/DDBJ whole genome shotgun (WGS) entry which is preliminary data.</text>
</comment>
<dbReference type="OrthoDB" id="10006572at2759"/>
<dbReference type="GO" id="GO:0005667">
    <property type="term" value="C:transcription regulator complex"/>
    <property type="evidence" value="ECO:0007669"/>
    <property type="project" value="TreeGrafter"/>
</dbReference>
<feature type="domain" description="TEA" evidence="8">
    <location>
        <begin position="27"/>
        <end position="107"/>
    </location>
</feature>
<dbReference type="InterPro" id="IPR050937">
    <property type="entry name" value="TEC1_TEAD_TF"/>
</dbReference>
<accession>A0A9P5MU92</accession>
<dbReference type="AlphaFoldDB" id="A0A9P5MU92"/>
<evidence type="ECO:0000256" key="7">
    <source>
        <dbReference type="SAM" id="MobiDB-lite"/>
    </source>
</evidence>
<dbReference type="GO" id="GO:0000981">
    <property type="term" value="F:DNA-binding transcription factor activity, RNA polymerase II-specific"/>
    <property type="evidence" value="ECO:0007669"/>
    <property type="project" value="TreeGrafter"/>
</dbReference>
<evidence type="ECO:0000313" key="10">
    <source>
        <dbReference type="Proteomes" id="UP000759537"/>
    </source>
</evidence>
<feature type="region of interest" description="Disordered" evidence="7">
    <location>
        <begin position="1"/>
        <end position="22"/>
    </location>
</feature>
<keyword evidence="3" id="KW-0805">Transcription regulation</keyword>
<dbReference type="PANTHER" id="PTHR11834:SF0">
    <property type="entry name" value="PROTEIN SCALLOPED"/>
    <property type="match status" value="1"/>
</dbReference>
<comment type="similarity">
    <text evidence="2">Belongs to the TEC1 family.</text>
</comment>
<dbReference type="Pfam" id="PF01285">
    <property type="entry name" value="TEA"/>
    <property type="match status" value="1"/>
</dbReference>
<sequence length="492" mass="53367">MPRSFPAAIPPKARGKSKGNRSIRCIPGGNEAIWDQELTTALIEALNIYPPMGRQRIRPVHDGGESHTSLGRCQLIQQYLMQRTGKNRSRKQISSRIQRLRRMHLGYPEMVDAPRVLPDVPQPLAPEMLLDLKDIGEAGTLFSPFFPATPPLLGSIKSSASSSPSIKLEDFDYSSASSSSIQSNQLSLGLFEAADLHVSICEDTKMGVSTPGSEQENVWPDLGLSLPDRPIPSLSRRRMASNIPDLRFQLGLPPGPLFSFTNSGCDFDASSISVETGSFSLAGNQFPYLSCHDHSAEPITPIDQIIHTPDLPPQVLRCDKRSAYQSRCAEKDGLFSQSVAGVPPLSPYGPYPSSHLLAAAEYSSSKPNPFHMSRAQNYSFPSSPLASFHAGVQSASSCLVPESCQDATQAQEITHLAQLPRRLSYPCDARLLDLGLSLRMTSAAYSYASEENNMASTLGSSELAPPAVIRPFFTSDFPGPDSGSSPHTPLDE</sequence>
<keyword evidence="5" id="KW-0539">Nucleus</keyword>
<dbReference type="InterPro" id="IPR038096">
    <property type="entry name" value="TEA/ATTS_sf"/>
</dbReference>
<name>A0A9P5MU92_9AGAM</name>
<reference evidence="9" key="2">
    <citation type="journal article" date="2020" name="Nat. Commun.">
        <title>Large-scale genome sequencing of mycorrhizal fungi provides insights into the early evolution of symbiotic traits.</title>
        <authorList>
            <person name="Miyauchi S."/>
            <person name="Kiss E."/>
            <person name="Kuo A."/>
            <person name="Drula E."/>
            <person name="Kohler A."/>
            <person name="Sanchez-Garcia M."/>
            <person name="Morin E."/>
            <person name="Andreopoulos B."/>
            <person name="Barry K.W."/>
            <person name="Bonito G."/>
            <person name="Buee M."/>
            <person name="Carver A."/>
            <person name="Chen C."/>
            <person name="Cichocki N."/>
            <person name="Clum A."/>
            <person name="Culley D."/>
            <person name="Crous P.W."/>
            <person name="Fauchery L."/>
            <person name="Girlanda M."/>
            <person name="Hayes R.D."/>
            <person name="Keri Z."/>
            <person name="LaButti K."/>
            <person name="Lipzen A."/>
            <person name="Lombard V."/>
            <person name="Magnuson J."/>
            <person name="Maillard F."/>
            <person name="Murat C."/>
            <person name="Nolan M."/>
            <person name="Ohm R.A."/>
            <person name="Pangilinan J."/>
            <person name="Pereira M.F."/>
            <person name="Perotto S."/>
            <person name="Peter M."/>
            <person name="Pfister S."/>
            <person name="Riley R."/>
            <person name="Sitrit Y."/>
            <person name="Stielow J.B."/>
            <person name="Szollosi G."/>
            <person name="Zifcakova L."/>
            <person name="Stursova M."/>
            <person name="Spatafora J.W."/>
            <person name="Tedersoo L."/>
            <person name="Vaario L.M."/>
            <person name="Yamada A."/>
            <person name="Yan M."/>
            <person name="Wang P."/>
            <person name="Xu J."/>
            <person name="Bruns T."/>
            <person name="Baldrian P."/>
            <person name="Vilgalys R."/>
            <person name="Dunand C."/>
            <person name="Henrissat B."/>
            <person name="Grigoriev I.V."/>
            <person name="Hibbett D."/>
            <person name="Nagy L.G."/>
            <person name="Martin F.M."/>
        </authorList>
    </citation>
    <scope>NUCLEOTIDE SEQUENCE</scope>
    <source>
        <strain evidence="9">Prilba</strain>
    </source>
</reference>
<dbReference type="PROSITE" id="PS51088">
    <property type="entry name" value="TEA_2"/>
    <property type="match status" value="1"/>
</dbReference>
<comment type="subcellular location">
    <subcellularLocation>
        <location evidence="1">Nucleus</location>
    </subcellularLocation>
</comment>
<keyword evidence="10" id="KW-1185">Reference proteome</keyword>
<dbReference type="GO" id="GO:0000978">
    <property type="term" value="F:RNA polymerase II cis-regulatory region sequence-specific DNA binding"/>
    <property type="evidence" value="ECO:0007669"/>
    <property type="project" value="TreeGrafter"/>
</dbReference>
<evidence type="ECO:0000256" key="1">
    <source>
        <dbReference type="ARBA" id="ARBA00004123"/>
    </source>
</evidence>
<evidence type="ECO:0000259" key="8">
    <source>
        <dbReference type="PROSITE" id="PS51088"/>
    </source>
</evidence>
<dbReference type="Gene3D" id="6.10.20.40">
    <property type="entry name" value="TEA/ATTS domain"/>
    <property type="match status" value="1"/>
</dbReference>
<evidence type="ECO:0000256" key="6">
    <source>
        <dbReference type="PROSITE-ProRule" id="PRU00505"/>
    </source>
</evidence>
<dbReference type="PANTHER" id="PTHR11834">
    <property type="entry name" value="TRANSCRIPTIONAL ENHANCER FACTOR TEF RELATED"/>
    <property type="match status" value="1"/>
</dbReference>
<dbReference type="GO" id="GO:0005634">
    <property type="term" value="C:nucleus"/>
    <property type="evidence" value="ECO:0007669"/>
    <property type="project" value="UniProtKB-SubCell"/>
</dbReference>
<dbReference type="InterPro" id="IPR000818">
    <property type="entry name" value="TEA/ATTS_dom"/>
</dbReference>
<evidence type="ECO:0000313" key="9">
    <source>
        <dbReference type="EMBL" id="KAF8479022.1"/>
    </source>
</evidence>
<keyword evidence="4" id="KW-0804">Transcription</keyword>
<evidence type="ECO:0000256" key="3">
    <source>
        <dbReference type="ARBA" id="ARBA00023015"/>
    </source>
</evidence>
<proteinExistence type="inferred from homology"/>
<dbReference type="SMART" id="SM00426">
    <property type="entry name" value="TEA"/>
    <property type="match status" value="1"/>
</dbReference>
<organism evidence="9 10">
    <name type="scientific">Russula ochroleuca</name>
    <dbReference type="NCBI Taxonomy" id="152965"/>
    <lineage>
        <taxon>Eukaryota</taxon>
        <taxon>Fungi</taxon>
        <taxon>Dikarya</taxon>
        <taxon>Basidiomycota</taxon>
        <taxon>Agaricomycotina</taxon>
        <taxon>Agaricomycetes</taxon>
        <taxon>Russulales</taxon>
        <taxon>Russulaceae</taxon>
        <taxon>Russula</taxon>
    </lineage>
</organism>
<evidence type="ECO:0000256" key="2">
    <source>
        <dbReference type="ARBA" id="ARBA00008421"/>
    </source>
</evidence>